<gene>
    <name evidence="2" type="ORF">IV49_GL001396</name>
</gene>
<protein>
    <recommendedName>
        <fullName evidence="1">SseB protein N-terminal domain-containing protein</fullName>
    </recommendedName>
</protein>
<proteinExistence type="predicted"/>
<comment type="caution">
    <text evidence="2">The sequence shown here is derived from an EMBL/GenBank/DDBJ whole genome shotgun (WGS) entry which is preliminary data.</text>
</comment>
<dbReference type="InterPro" id="IPR009839">
    <property type="entry name" value="SseB_N"/>
</dbReference>
<feature type="domain" description="SseB protein N-terminal" evidence="1">
    <location>
        <begin position="24"/>
        <end position="136"/>
    </location>
</feature>
<reference evidence="2 3" key="1">
    <citation type="journal article" date="2015" name="Genome Announc.">
        <title>Expanding the biotechnology potential of lactobacilli through comparative genomics of 213 strains and associated genera.</title>
        <authorList>
            <person name="Sun Z."/>
            <person name="Harris H.M."/>
            <person name="McCann A."/>
            <person name="Guo C."/>
            <person name="Argimon S."/>
            <person name="Zhang W."/>
            <person name="Yang X."/>
            <person name="Jeffery I.B."/>
            <person name="Cooney J.C."/>
            <person name="Kagawa T.F."/>
            <person name="Liu W."/>
            <person name="Song Y."/>
            <person name="Salvetti E."/>
            <person name="Wrobel A."/>
            <person name="Rasinkangas P."/>
            <person name="Parkhill J."/>
            <person name="Rea M.C."/>
            <person name="O'Sullivan O."/>
            <person name="Ritari J."/>
            <person name="Douillard F.P."/>
            <person name="Paul Ross R."/>
            <person name="Yang R."/>
            <person name="Briner A.E."/>
            <person name="Felis G.E."/>
            <person name="de Vos W.M."/>
            <person name="Barrangou R."/>
            <person name="Klaenhammer T.R."/>
            <person name="Caufield P.W."/>
            <person name="Cui Y."/>
            <person name="Zhang H."/>
            <person name="O'Toole P.W."/>
        </authorList>
    </citation>
    <scope>NUCLEOTIDE SEQUENCE [LARGE SCALE GENOMIC DNA]</scope>
    <source>
        <strain evidence="2 3">DSM 20405</strain>
    </source>
</reference>
<dbReference type="EMBL" id="JQBL01000004">
    <property type="protein sequence ID" value="KRN50902.1"/>
    <property type="molecule type" value="Genomic_DNA"/>
</dbReference>
<keyword evidence="3" id="KW-1185">Reference proteome</keyword>
<dbReference type="PATRIC" id="fig|1410657.5.peg.1445"/>
<dbReference type="AlphaFoldDB" id="A0A0R2HGS9"/>
<evidence type="ECO:0000259" key="1">
    <source>
        <dbReference type="Pfam" id="PF07179"/>
    </source>
</evidence>
<dbReference type="Proteomes" id="UP000051841">
    <property type="component" value="Unassembled WGS sequence"/>
</dbReference>
<evidence type="ECO:0000313" key="3">
    <source>
        <dbReference type="Proteomes" id="UP000051841"/>
    </source>
</evidence>
<name>A0A0R2HGS9_9FIRM</name>
<dbReference type="RefSeq" id="WP_031588498.1">
    <property type="nucleotide sequence ID" value="NZ_JNKN01000001.1"/>
</dbReference>
<dbReference type="Pfam" id="PF07179">
    <property type="entry name" value="SseB"/>
    <property type="match status" value="1"/>
</dbReference>
<organism evidence="2 3">
    <name type="scientific">Kandleria vitulina DSM 20405</name>
    <dbReference type="NCBI Taxonomy" id="1410657"/>
    <lineage>
        <taxon>Bacteria</taxon>
        <taxon>Bacillati</taxon>
        <taxon>Bacillota</taxon>
        <taxon>Erysipelotrichia</taxon>
        <taxon>Erysipelotrichales</taxon>
        <taxon>Coprobacillaceae</taxon>
        <taxon>Kandleria</taxon>
    </lineage>
</organism>
<sequence>MMTPNLDNRVLVTILGYLKEKNDEELAEELFRIIAEESYFLSPVSFSKKPIIQRDGSLRLENDTKLRFPTVRNEEGKAYYPAFTERSELEKWDIDFNIHTVLTLCIDDYVDMLTLDNENAGIVLNPFNQSFIIDKDFLIHLLQVRKENKPEDVRKTILDGLKHV</sequence>
<evidence type="ECO:0000313" key="2">
    <source>
        <dbReference type="EMBL" id="KRN50902.1"/>
    </source>
</evidence>
<accession>A0A0R2HGS9</accession>